<dbReference type="NCBIfam" id="NF033611">
    <property type="entry name" value="SAVED"/>
    <property type="match status" value="1"/>
</dbReference>
<dbReference type="InterPro" id="IPR040836">
    <property type="entry name" value="SAVED"/>
</dbReference>
<feature type="non-terminal residue" evidence="4">
    <location>
        <position position="1"/>
    </location>
</feature>
<evidence type="ECO:0000313" key="4">
    <source>
        <dbReference type="EMBL" id="MCA9397953.1"/>
    </source>
</evidence>
<dbReference type="Proteomes" id="UP000699691">
    <property type="component" value="Unassembled WGS sequence"/>
</dbReference>
<gene>
    <name evidence="4" type="ORF">KC573_03920</name>
</gene>
<accession>A0A955LWS8</accession>
<dbReference type="GO" id="GO:0007165">
    <property type="term" value="P:signal transduction"/>
    <property type="evidence" value="ECO:0007669"/>
    <property type="project" value="InterPro"/>
</dbReference>
<dbReference type="InterPro" id="IPR045435">
    <property type="entry name" value="EAD7"/>
</dbReference>
<feature type="domain" description="Effector-associated" evidence="3">
    <location>
        <begin position="2"/>
        <end position="47"/>
    </location>
</feature>
<reference evidence="4" key="2">
    <citation type="journal article" date="2021" name="Microbiome">
        <title>Successional dynamics and alternative stable states in a saline activated sludge microbial community over 9 years.</title>
        <authorList>
            <person name="Wang Y."/>
            <person name="Ye J."/>
            <person name="Ju F."/>
            <person name="Liu L."/>
            <person name="Boyd J.A."/>
            <person name="Deng Y."/>
            <person name="Parks D.H."/>
            <person name="Jiang X."/>
            <person name="Yin X."/>
            <person name="Woodcroft B.J."/>
            <person name="Tyson G.W."/>
            <person name="Hugenholtz P."/>
            <person name="Polz M.F."/>
            <person name="Zhang T."/>
        </authorList>
    </citation>
    <scope>NUCLEOTIDE SEQUENCE</scope>
    <source>
        <strain evidence="4">HKST-UBA02</strain>
    </source>
</reference>
<name>A0A955LWS8_UNCKA</name>
<dbReference type="Pfam" id="PF13676">
    <property type="entry name" value="TIR_2"/>
    <property type="match status" value="1"/>
</dbReference>
<reference evidence="4" key="1">
    <citation type="submission" date="2020-04" db="EMBL/GenBank/DDBJ databases">
        <authorList>
            <person name="Zhang T."/>
        </authorList>
    </citation>
    <scope>NUCLEOTIDE SEQUENCE</scope>
    <source>
        <strain evidence="4">HKST-UBA02</strain>
    </source>
</reference>
<feature type="domain" description="SMODS-associated and fused to various effectors" evidence="2">
    <location>
        <begin position="297"/>
        <end position="467"/>
    </location>
</feature>
<evidence type="ECO:0000259" key="3">
    <source>
        <dbReference type="Pfam" id="PF19960"/>
    </source>
</evidence>
<proteinExistence type="predicted"/>
<evidence type="ECO:0000259" key="2">
    <source>
        <dbReference type="Pfam" id="PF18145"/>
    </source>
</evidence>
<feature type="domain" description="TIR" evidence="1">
    <location>
        <begin position="84"/>
        <end position="179"/>
    </location>
</feature>
<organism evidence="4 5">
    <name type="scientific">candidate division WWE3 bacterium</name>
    <dbReference type="NCBI Taxonomy" id="2053526"/>
    <lineage>
        <taxon>Bacteria</taxon>
        <taxon>Katanobacteria</taxon>
    </lineage>
</organism>
<sequence length="476" mass="54591">ILCFDLSVDFEALRGDTKAVKVKELVEHISRQNRLQELITVCNELRPHFKWELDNTLTDKTNFATVPVTFPKRKSKALPVQLRVFMSYKREDLSEVQGIERVLHANGIRLWRDLDYLPLGTDVEEEVRNAINNECSGFLVYITERALASDFIWRVEIPEAYAKSKRSKGYFPLIPVFQNEGLLKAFSEKSFDLLGIDLSLRNGVVLNGDPKKGGQQLASKLLRDLIARSPYNPIEIFTYGPIPTTPPNHIILDWRHYFGNGHPYIGDWQEIIIPALQNLKRALLKKDKPQREIWLPSRIHLSAGLVYGWVFRRTTGFQLVASDSLKLENPEDIIDETKFTRFDFSVEKGQFDHHNLAFGICVAKDVNETILRTVQQHGYRYGTKSIGSLPMLGATSILNTSHARFLADQAVEHLLSVKKKYRTETTDIFLSSSVQFAAHLGWHLNACGDFKYWQYHNQTGCYNPLFELSDIFDTDT</sequence>
<dbReference type="Gene3D" id="3.40.50.10140">
    <property type="entry name" value="Toll/interleukin-1 receptor homology (TIR) domain"/>
    <property type="match status" value="1"/>
</dbReference>
<dbReference type="InterPro" id="IPR000157">
    <property type="entry name" value="TIR_dom"/>
</dbReference>
<evidence type="ECO:0000259" key="1">
    <source>
        <dbReference type="Pfam" id="PF13676"/>
    </source>
</evidence>
<dbReference type="Pfam" id="PF18145">
    <property type="entry name" value="SAVED"/>
    <property type="match status" value="1"/>
</dbReference>
<dbReference type="AlphaFoldDB" id="A0A955LWS8"/>
<protein>
    <submittedName>
        <fullName evidence="4">SAVED domain-containing protein</fullName>
    </submittedName>
</protein>
<dbReference type="InterPro" id="IPR035897">
    <property type="entry name" value="Toll_tir_struct_dom_sf"/>
</dbReference>
<comment type="caution">
    <text evidence="4">The sequence shown here is derived from an EMBL/GenBank/DDBJ whole genome shotgun (WGS) entry which is preliminary data.</text>
</comment>
<dbReference type="Pfam" id="PF19960">
    <property type="entry name" value="EAD7"/>
    <property type="match status" value="1"/>
</dbReference>
<dbReference type="EMBL" id="JAGQKY010000209">
    <property type="protein sequence ID" value="MCA9397953.1"/>
    <property type="molecule type" value="Genomic_DNA"/>
</dbReference>
<dbReference type="SUPFAM" id="SSF52200">
    <property type="entry name" value="Toll/Interleukin receptor TIR domain"/>
    <property type="match status" value="1"/>
</dbReference>
<evidence type="ECO:0000313" key="5">
    <source>
        <dbReference type="Proteomes" id="UP000699691"/>
    </source>
</evidence>